<organism evidence="1 2">
    <name type="scientific">Dendrobium catenatum</name>
    <dbReference type="NCBI Taxonomy" id="906689"/>
    <lineage>
        <taxon>Eukaryota</taxon>
        <taxon>Viridiplantae</taxon>
        <taxon>Streptophyta</taxon>
        <taxon>Embryophyta</taxon>
        <taxon>Tracheophyta</taxon>
        <taxon>Spermatophyta</taxon>
        <taxon>Magnoliopsida</taxon>
        <taxon>Liliopsida</taxon>
        <taxon>Asparagales</taxon>
        <taxon>Orchidaceae</taxon>
        <taxon>Epidendroideae</taxon>
        <taxon>Malaxideae</taxon>
        <taxon>Dendrobiinae</taxon>
        <taxon>Dendrobium</taxon>
    </lineage>
</organism>
<reference evidence="1 2" key="2">
    <citation type="journal article" date="2017" name="Nature">
        <title>The Apostasia genome and the evolution of orchids.</title>
        <authorList>
            <person name="Zhang G.Q."/>
            <person name="Liu K.W."/>
            <person name="Li Z."/>
            <person name="Lohaus R."/>
            <person name="Hsiao Y.Y."/>
            <person name="Niu S.C."/>
            <person name="Wang J.Y."/>
            <person name="Lin Y.C."/>
            <person name="Xu Q."/>
            <person name="Chen L.J."/>
            <person name="Yoshida K."/>
            <person name="Fujiwara S."/>
            <person name="Wang Z.W."/>
            <person name="Zhang Y.Q."/>
            <person name="Mitsuda N."/>
            <person name="Wang M."/>
            <person name="Liu G.H."/>
            <person name="Pecoraro L."/>
            <person name="Huang H.X."/>
            <person name="Xiao X.J."/>
            <person name="Lin M."/>
            <person name="Wu X.Y."/>
            <person name="Wu W.L."/>
            <person name="Chen Y.Y."/>
            <person name="Chang S.B."/>
            <person name="Sakamoto S."/>
            <person name="Ohme-Takagi M."/>
            <person name="Yagi M."/>
            <person name="Zeng S.J."/>
            <person name="Shen C.Y."/>
            <person name="Yeh C.M."/>
            <person name="Luo Y.B."/>
            <person name="Tsai W.C."/>
            <person name="Van de Peer Y."/>
            <person name="Liu Z.J."/>
        </authorList>
    </citation>
    <scope>NUCLEOTIDE SEQUENCE [LARGE SCALE GENOMIC DNA]</scope>
    <source>
        <tissue evidence="1">The whole plant</tissue>
    </source>
</reference>
<dbReference type="Proteomes" id="UP000233837">
    <property type="component" value="Unassembled WGS sequence"/>
</dbReference>
<gene>
    <name evidence="1" type="ORF">MA16_Dca021303</name>
</gene>
<protein>
    <submittedName>
        <fullName evidence="1">Uncharacterized protein</fullName>
    </submittedName>
</protein>
<proteinExistence type="predicted"/>
<name>A0A2I0VYW9_9ASPA</name>
<dbReference type="EMBL" id="KZ503077">
    <property type="protein sequence ID" value="PKU68579.1"/>
    <property type="molecule type" value="Genomic_DNA"/>
</dbReference>
<sequence>MIIRKSDILCKEPFTCIMNIIKEFFSNVKDDQNNKCFVRGMWVPFEAPSINRIYKLKDIEFHNFNTFSNVLINP</sequence>
<dbReference type="AlphaFoldDB" id="A0A2I0VYW9"/>
<evidence type="ECO:0000313" key="1">
    <source>
        <dbReference type="EMBL" id="PKU68579.1"/>
    </source>
</evidence>
<accession>A0A2I0VYW9</accession>
<keyword evidence="2" id="KW-1185">Reference proteome</keyword>
<evidence type="ECO:0000313" key="2">
    <source>
        <dbReference type="Proteomes" id="UP000233837"/>
    </source>
</evidence>
<reference evidence="1 2" key="1">
    <citation type="journal article" date="2016" name="Sci. Rep.">
        <title>The Dendrobium catenatum Lindl. genome sequence provides insights into polysaccharide synthase, floral development and adaptive evolution.</title>
        <authorList>
            <person name="Zhang G.Q."/>
            <person name="Xu Q."/>
            <person name="Bian C."/>
            <person name="Tsai W.C."/>
            <person name="Yeh C.M."/>
            <person name="Liu K.W."/>
            <person name="Yoshida K."/>
            <person name="Zhang L.S."/>
            <person name="Chang S.B."/>
            <person name="Chen F."/>
            <person name="Shi Y."/>
            <person name="Su Y.Y."/>
            <person name="Zhang Y.Q."/>
            <person name="Chen L.J."/>
            <person name="Yin Y."/>
            <person name="Lin M."/>
            <person name="Huang H."/>
            <person name="Deng H."/>
            <person name="Wang Z.W."/>
            <person name="Zhu S.L."/>
            <person name="Zhao X."/>
            <person name="Deng C."/>
            <person name="Niu S.C."/>
            <person name="Huang J."/>
            <person name="Wang M."/>
            <person name="Liu G.H."/>
            <person name="Yang H.J."/>
            <person name="Xiao X.J."/>
            <person name="Hsiao Y.Y."/>
            <person name="Wu W.L."/>
            <person name="Chen Y.Y."/>
            <person name="Mitsuda N."/>
            <person name="Ohme-Takagi M."/>
            <person name="Luo Y.B."/>
            <person name="Van de Peer Y."/>
            <person name="Liu Z.J."/>
        </authorList>
    </citation>
    <scope>NUCLEOTIDE SEQUENCE [LARGE SCALE GENOMIC DNA]</scope>
    <source>
        <tissue evidence="1">The whole plant</tissue>
    </source>
</reference>